<dbReference type="InterPro" id="IPR037524">
    <property type="entry name" value="PA14/GLEYA"/>
</dbReference>
<keyword evidence="2" id="KW-0732">Signal</keyword>
<comment type="caution">
    <text evidence="4">The sequence shown here is derived from an EMBL/GenBank/DDBJ whole genome shotgun (WGS) entry which is preliminary data.</text>
</comment>
<feature type="signal peptide" evidence="2">
    <location>
        <begin position="1"/>
        <end position="19"/>
    </location>
</feature>
<evidence type="ECO:0000259" key="3">
    <source>
        <dbReference type="PROSITE" id="PS51820"/>
    </source>
</evidence>
<dbReference type="Pfam" id="PF07691">
    <property type="entry name" value="PA14"/>
    <property type="match status" value="1"/>
</dbReference>
<proteinExistence type="predicted"/>
<evidence type="ECO:0000256" key="2">
    <source>
        <dbReference type="SAM" id="SignalP"/>
    </source>
</evidence>
<sequence>MATVIAAAMGGVYALTAEAAVTCAPSVFKRQMFANTSFSGTPLTTDCDSAIDQDWGTDAPAPGLPDDRFGVRWSVTRDFGSGGPFTLTVSGRGGGVRVYLDGHLRIDLRGDAPTPFATPGGSAGASPAGSAGGSAGGSPLATAVPATVPVSVSVSVSESVDVTVPPGRHTLRVDYVHRRGAAEVAFTAVPLSLAGTVTPPPR</sequence>
<feature type="region of interest" description="Disordered" evidence="1">
    <location>
        <begin position="111"/>
        <end position="137"/>
    </location>
</feature>
<feature type="compositionally biased region" description="Low complexity" evidence="1">
    <location>
        <begin position="112"/>
        <end position="129"/>
    </location>
</feature>
<accession>A0ABW1B9E8</accession>
<organism evidence="4 5">
    <name type="scientific">Streptomyces heilongjiangensis</name>
    <dbReference type="NCBI Taxonomy" id="945052"/>
    <lineage>
        <taxon>Bacteria</taxon>
        <taxon>Bacillati</taxon>
        <taxon>Actinomycetota</taxon>
        <taxon>Actinomycetes</taxon>
        <taxon>Kitasatosporales</taxon>
        <taxon>Streptomycetaceae</taxon>
        <taxon>Streptomyces</taxon>
    </lineage>
</organism>
<evidence type="ECO:0000256" key="1">
    <source>
        <dbReference type="SAM" id="MobiDB-lite"/>
    </source>
</evidence>
<evidence type="ECO:0000313" key="4">
    <source>
        <dbReference type="EMBL" id="MFC5809656.1"/>
    </source>
</evidence>
<feature type="domain" description="PA14" evidence="3">
    <location>
        <begin position="23"/>
        <end position="202"/>
    </location>
</feature>
<protein>
    <submittedName>
        <fullName evidence="4">PA14 domain-containing protein</fullName>
    </submittedName>
</protein>
<feature type="chain" id="PRO_5046911136" evidence="2">
    <location>
        <begin position="20"/>
        <end position="202"/>
    </location>
</feature>
<dbReference type="PROSITE" id="PS51820">
    <property type="entry name" value="PA14"/>
    <property type="match status" value="1"/>
</dbReference>
<evidence type="ECO:0000313" key="5">
    <source>
        <dbReference type="Proteomes" id="UP001596112"/>
    </source>
</evidence>
<keyword evidence="5" id="KW-1185">Reference proteome</keyword>
<dbReference type="RefSeq" id="WP_380967107.1">
    <property type="nucleotide sequence ID" value="NZ_JAQOSL010000033.1"/>
</dbReference>
<dbReference type="InterPro" id="IPR011658">
    <property type="entry name" value="PA14_dom"/>
</dbReference>
<dbReference type="Proteomes" id="UP001596112">
    <property type="component" value="Unassembled WGS sequence"/>
</dbReference>
<dbReference type="SUPFAM" id="SSF56988">
    <property type="entry name" value="Anthrax protective antigen"/>
    <property type="match status" value="1"/>
</dbReference>
<name>A0ABW1B9E8_9ACTN</name>
<gene>
    <name evidence="4" type="ORF">ACFQGO_19420</name>
</gene>
<reference evidence="5" key="1">
    <citation type="journal article" date="2019" name="Int. J. Syst. Evol. Microbiol.">
        <title>The Global Catalogue of Microorganisms (GCM) 10K type strain sequencing project: providing services to taxonomists for standard genome sequencing and annotation.</title>
        <authorList>
            <consortium name="The Broad Institute Genomics Platform"/>
            <consortium name="The Broad Institute Genome Sequencing Center for Infectious Disease"/>
            <person name="Wu L."/>
            <person name="Ma J."/>
        </authorList>
    </citation>
    <scope>NUCLEOTIDE SEQUENCE [LARGE SCALE GENOMIC DNA]</scope>
    <source>
        <strain evidence="5">JCM 9918</strain>
    </source>
</reference>
<dbReference type="EMBL" id="JBHSNZ010000012">
    <property type="protein sequence ID" value="MFC5809656.1"/>
    <property type="molecule type" value="Genomic_DNA"/>
</dbReference>